<dbReference type="Proteomes" id="UP000541444">
    <property type="component" value="Unassembled WGS sequence"/>
</dbReference>
<proteinExistence type="predicted"/>
<evidence type="ECO:0000313" key="2">
    <source>
        <dbReference type="Proteomes" id="UP000541444"/>
    </source>
</evidence>
<comment type="caution">
    <text evidence="1">The sequence shown here is derived from an EMBL/GenBank/DDBJ whole genome shotgun (WGS) entry which is preliminary data.</text>
</comment>
<sequence>MGTRITISCRRVMPPRNSCFRPLFRRMTTLYLMTRLLAAQIILQDDKEFELQGTFYGCNTSAFSYQVQINISRVFISNSTMIYVQVNLFYQHFL</sequence>
<organism evidence="1 2">
    <name type="scientific">Kingdonia uniflora</name>
    <dbReference type="NCBI Taxonomy" id="39325"/>
    <lineage>
        <taxon>Eukaryota</taxon>
        <taxon>Viridiplantae</taxon>
        <taxon>Streptophyta</taxon>
        <taxon>Embryophyta</taxon>
        <taxon>Tracheophyta</taxon>
        <taxon>Spermatophyta</taxon>
        <taxon>Magnoliopsida</taxon>
        <taxon>Ranunculales</taxon>
        <taxon>Circaeasteraceae</taxon>
        <taxon>Kingdonia</taxon>
    </lineage>
</organism>
<dbReference type="EMBL" id="JACGCM010000816">
    <property type="protein sequence ID" value="KAF6165737.1"/>
    <property type="molecule type" value="Genomic_DNA"/>
</dbReference>
<protein>
    <submittedName>
        <fullName evidence="1">Uncharacterized protein</fullName>
    </submittedName>
</protein>
<name>A0A7J7NF01_9MAGN</name>
<accession>A0A7J7NF01</accession>
<keyword evidence="2" id="KW-1185">Reference proteome</keyword>
<evidence type="ECO:0000313" key="1">
    <source>
        <dbReference type="EMBL" id="KAF6165737.1"/>
    </source>
</evidence>
<dbReference type="AlphaFoldDB" id="A0A7J7NF01"/>
<gene>
    <name evidence="1" type="ORF">GIB67_012634</name>
</gene>
<reference evidence="1 2" key="1">
    <citation type="journal article" date="2020" name="IScience">
        <title>Genome Sequencing of the Endangered Kingdonia uniflora (Circaeasteraceae, Ranunculales) Reveals Potential Mechanisms of Evolutionary Specialization.</title>
        <authorList>
            <person name="Sun Y."/>
            <person name="Deng T."/>
            <person name="Zhang A."/>
            <person name="Moore M.J."/>
            <person name="Landis J.B."/>
            <person name="Lin N."/>
            <person name="Zhang H."/>
            <person name="Zhang X."/>
            <person name="Huang J."/>
            <person name="Zhang X."/>
            <person name="Sun H."/>
            <person name="Wang H."/>
        </authorList>
    </citation>
    <scope>NUCLEOTIDE SEQUENCE [LARGE SCALE GENOMIC DNA]</scope>
    <source>
        <strain evidence="1">TB1705</strain>
        <tissue evidence="1">Leaf</tissue>
    </source>
</reference>